<accession>A0A0A9H3P5</accession>
<dbReference type="EMBL" id="GBRH01168430">
    <property type="protein sequence ID" value="JAE29466.1"/>
    <property type="molecule type" value="Transcribed_RNA"/>
</dbReference>
<organism evidence="1">
    <name type="scientific">Arundo donax</name>
    <name type="common">Giant reed</name>
    <name type="synonym">Donax arundinaceus</name>
    <dbReference type="NCBI Taxonomy" id="35708"/>
    <lineage>
        <taxon>Eukaryota</taxon>
        <taxon>Viridiplantae</taxon>
        <taxon>Streptophyta</taxon>
        <taxon>Embryophyta</taxon>
        <taxon>Tracheophyta</taxon>
        <taxon>Spermatophyta</taxon>
        <taxon>Magnoliopsida</taxon>
        <taxon>Liliopsida</taxon>
        <taxon>Poales</taxon>
        <taxon>Poaceae</taxon>
        <taxon>PACMAD clade</taxon>
        <taxon>Arundinoideae</taxon>
        <taxon>Arundineae</taxon>
        <taxon>Arundo</taxon>
    </lineage>
</organism>
<proteinExistence type="predicted"/>
<sequence length="41" mass="4828">MGRLANFRRWFHKLILTFFQPDPLAISHKKEGKACCVLTPR</sequence>
<reference evidence="1" key="2">
    <citation type="journal article" date="2015" name="Data Brief">
        <title>Shoot transcriptome of the giant reed, Arundo donax.</title>
        <authorList>
            <person name="Barrero R.A."/>
            <person name="Guerrero F.D."/>
            <person name="Moolhuijzen P."/>
            <person name="Goolsby J.A."/>
            <person name="Tidwell J."/>
            <person name="Bellgard S.E."/>
            <person name="Bellgard M.I."/>
        </authorList>
    </citation>
    <scope>NUCLEOTIDE SEQUENCE</scope>
    <source>
        <tissue evidence="1">Shoot tissue taken approximately 20 cm above the soil surface</tissue>
    </source>
</reference>
<evidence type="ECO:0000313" key="1">
    <source>
        <dbReference type="EMBL" id="JAE29466.1"/>
    </source>
</evidence>
<protein>
    <submittedName>
        <fullName evidence="1">Uncharacterized protein</fullName>
    </submittedName>
</protein>
<dbReference type="AlphaFoldDB" id="A0A0A9H3P5"/>
<reference evidence="1" key="1">
    <citation type="submission" date="2014-09" db="EMBL/GenBank/DDBJ databases">
        <authorList>
            <person name="Magalhaes I.L.F."/>
            <person name="Oliveira U."/>
            <person name="Santos F.R."/>
            <person name="Vidigal T.H.D.A."/>
            <person name="Brescovit A.D."/>
            <person name="Santos A.J."/>
        </authorList>
    </citation>
    <scope>NUCLEOTIDE SEQUENCE</scope>
    <source>
        <tissue evidence="1">Shoot tissue taken approximately 20 cm above the soil surface</tissue>
    </source>
</reference>
<name>A0A0A9H3P5_ARUDO</name>